<evidence type="ECO:0000256" key="8">
    <source>
        <dbReference type="PIRNR" id="PIRNR000194"/>
    </source>
</evidence>
<gene>
    <name evidence="10" type="ORF">C5O19_13070</name>
</gene>
<dbReference type="GO" id="GO:0046655">
    <property type="term" value="P:folic acid metabolic process"/>
    <property type="evidence" value="ECO:0007669"/>
    <property type="project" value="TreeGrafter"/>
</dbReference>
<dbReference type="GO" id="GO:0070401">
    <property type="term" value="F:NADP+ binding"/>
    <property type="evidence" value="ECO:0007669"/>
    <property type="project" value="UniProtKB-ARBA"/>
</dbReference>
<evidence type="ECO:0000256" key="5">
    <source>
        <dbReference type="ARBA" id="ARBA00022857"/>
    </source>
</evidence>
<evidence type="ECO:0000256" key="7">
    <source>
        <dbReference type="ARBA" id="ARBA00025067"/>
    </source>
</evidence>
<dbReference type="EC" id="1.5.1.3" evidence="3 8"/>
<keyword evidence="11" id="KW-1185">Reference proteome</keyword>
<dbReference type="GO" id="GO:0006730">
    <property type="term" value="P:one-carbon metabolic process"/>
    <property type="evidence" value="ECO:0007669"/>
    <property type="project" value="UniProtKB-KW"/>
</dbReference>
<dbReference type="PIRSF" id="PIRSF000194">
    <property type="entry name" value="DHFR"/>
    <property type="match status" value="1"/>
</dbReference>
<dbReference type="GO" id="GO:0046654">
    <property type="term" value="P:tetrahydrofolate biosynthetic process"/>
    <property type="evidence" value="ECO:0007669"/>
    <property type="project" value="UniProtKB-UniPathway"/>
</dbReference>
<keyword evidence="6 8" id="KW-0560">Oxidoreductase</keyword>
<dbReference type="InterPro" id="IPR001796">
    <property type="entry name" value="DHFR_dom"/>
</dbReference>
<dbReference type="Proteomes" id="UP000239590">
    <property type="component" value="Unassembled WGS sequence"/>
</dbReference>
<dbReference type="OrthoDB" id="9804315at2"/>
<organism evidence="10 11">
    <name type="scientific">Siphonobacter curvatus</name>
    <dbReference type="NCBI Taxonomy" id="2094562"/>
    <lineage>
        <taxon>Bacteria</taxon>
        <taxon>Pseudomonadati</taxon>
        <taxon>Bacteroidota</taxon>
        <taxon>Cytophagia</taxon>
        <taxon>Cytophagales</taxon>
        <taxon>Cytophagaceae</taxon>
        <taxon>Siphonobacter</taxon>
    </lineage>
</organism>
<comment type="caution">
    <text evidence="10">The sequence shown here is derived from an EMBL/GenBank/DDBJ whole genome shotgun (WGS) entry which is preliminary data.</text>
</comment>
<dbReference type="InterPro" id="IPR012259">
    <property type="entry name" value="DHFR"/>
</dbReference>
<dbReference type="EMBL" id="PTRA01000001">
    <property type="protein sequence ID" value="PQA60506.1"/>
    <property type="molecule type" value="Genomic_DNA"/>
</dbReference>
<dbReference type="UniPathway" id="UPA00077">
    <property type="reaction ID" value="UER00158"/>
</dbReference>
<evidence type="ECO:0000313" key="11">
    <source>
        <dbReference type="Proteomes" id="UP000239590"/>
    </source>
</evidence>
<keyword evidence="4 8" id="KW-0554">One-carbon metabolism</keyword>
<dbReference type="FunFam" id="3.40.430.10:FF:000001">
    <property type="entry name" value="Dihydrofolate reductase"/>
    <property type="match status" value="1"/>
</dbReference>
<evidence type="ECO:0000256" key="2">
    <source>
        <dbReference type="ARBA" id="ARBA00009539"/>
    </source>
</evidence>
<dbReference type="SUPFAM" id="SSF53597">
    <property type="entry name" value="Dihydrofolate reductase-like"/>
    <property type="match status" value="1"/>
</dbReference>
<dbReference type="RefSeq" id="WP_104712872.1">
    <property type="nucleotide sequence ID" value="NZ_PTRA01000001.1"/>
</dbReference>
<dbReference type="GO" id="GO:0046452">
    <property type="term" value="P:dihydrofolate metabolic process"/>
    <property type="evidence" value="ECO:0007669"/>
    <property type="project" value="TreeGrafter"/>
</dbReference>
<evidence type="ECO:0000256" key="1">
    <source>
        <dbReference type="ARBA" id="ARBA00004903"/>
    </source>
</evidence>
<dbReference type="InterPro" id="IPR024072">
    <property type="entry name" value="DHFR-like_dom_sf"/>
</dbReference>
<dbReference type="Pfam" id="PF00186">
    <property type="entry name" value="DHFR_1"/>
    <property type="match status" value="1"/>
</dbReference>
<evidence type="ECO:0000256" key="4">
    <source>
        <dbReference type="ARBA" id="ARBA00022563"/>
    </source>
</evidence>
<evidence type="ECO:0000256" key="6">
    <source>
        <dbReference type="ARBA" id="ARBA00023002"/>
    </source>
</evidence>
<dbReference type="PANTHER" id="PTHR48069">
    <property type="entry name" value="DIHYDROFOLATE REDUCTASE"/>
    <property type="match status" value="1"/>
</dbReference>
<evidence type="ECO:0000313" key="10">
    <source>
        <dbReference type="EMBL" id="PQA60506.1"/>
    </source>
</evidence>
<keyword evidence="5 8" id="KW-0521">NADP</keyword>
<sequence length="164" mass="18518">MIHLVVAVAENGAIGKDNQLLWHLPDDLKQFKKLTSGHTVVMGRKTYESIGKPLPNRTNVIITRNENYEAPGCIVVSSLEEAIRTESDVYIIGGAEIYQQALPLTDRIHLTEVQASVEGDTFFPKLDSAEWHELSRETHPTDEKHTYAFDFVELERSTIEKIEA</sequence>
<reference evidence="11" key="1">
    <citation type="submission" date="2018-02" db="EMBL/GenBank/DDBJ databases">
        <title>Genome sequencing of Solimonas sp. HR-BB.</title>
        <authorList>
            <person name="Lee Y."/>
            <person name="Jeon C.O."/>
        </authorList>
    </citation>
    <scope>NUCLEOTIDE SEQUENCE [LARGE SCALE GENOMIC DNA]</scope>
    <source>
        <strain evidence="11">HR-U</strain>
    </source>
</reference>
<dbReference type="GO" id="GO:0005829">
    <property type="term" value="C:cytosol"/>
    <property type="evidence" value="ECO:0007669"/>
    <property type="project" value="TreeGrafter"/>
</dbReference>
<protein>
    <recommendedName>
        <fullName evidence="3 8">Dihydrofolate reductase</fullName>
        <ecNumber evidence="3 8">1.5.1.3</ecNumber>
    </recommendedName>
</protein>
<comment type="similarity">
    <text evidence="2 8">Belongs to the dihydrofolate reductase family.</text>
</comment>
<comment type="function">
    <text evidence="7 8">Key enzyme in folate metabolism. Catalyzes an essential reaction for de novo glycine and purine synthesis, and for DNA precursor synthesis.</text>
</comment>
<dbReference type="PRINTS" id="PR00070">
    <property type="entry name" value="DHFR"/>
</dbReference>
<dbReference type="AlphaFoldDB" id="A0A2S7IS51"/>
<dbReference type="CDD" id="cd00209">
    <property type="entry name" value="DHFR"/>
    <property type="match status" value="1"/>
</dbReference>
<evidence type="ECO:0000256" key="3">
    <source>
        <dbReference type="ARBA" id="ARBA00012856"/>
    </source>
</evidence>
<name>A0A2S7IS51_9BACT</name>
<dbReference type="GO" id="GO:0004146">
    <property type="term" value="F:dihydrofolate reductase activity"/>
    <property type="evidence" value="ECO:0007669"/>
    <property type="project" value="UniProtKB-EC"/>
</dbReference>
<comment type="catalytic activity">
    <reaction evidence="8">
        <text>(6S)-5,6,7,8-tetrahydrofolate + NADP(+) = 7,8-dihydrofolate + NADPH + H(+)</text>
        <dbReference type="Rhea" id="RHEA:15009"/>
        <dbReference type="ChEBI" id="CHEBI:15378"/>
        <dbReference type="ChEBI" id="CHEBI:57451"/>
        <dbReference type="ChEBI" id="CHEBI:57453"/>
        <dbReference type="ChEBI" id="CHEBI:57783"/>
        <dbReference type="ChEBI" id="CHEBI:58349"/>
        <dbReference type="EC" id="1.5.1.3"/>
    </reaction>
</comment>
<dbReference type="PROSITE" id="PS51330">
    <property type="entry name" value="DHFR_2"/>
    <property type="match status" value="1"/>
</dbReference>
<dbReference type="PANTHER" id="PTHR48069:SF3">
    <property type="entry name" value="DIHYDROFOLATE REDUCTASE"/>
    <property type="match status" value="1"/>
</dbReference>
<dbReference type="Gene3D" id="3.40.430.10">
    <property type="entry name" value="Dihydrofolate Reductase, subunit A"/>
    <property type="match status" value="1"/>
</dbReference>
<evidence type="ECO:0000259" key="9">
    <source>
        <dbReference type="PROSITE" id="PS51330"/>
    </source>
</evidence>
<comment type="pathway">
    <text evidence="1 8">Cofactor biosynthesis; tetrahydrofolate biosynthesis; 5,6,7,8-tetrahydrofolate from 7,8-dihydrofolate: step 1/1.</text>
</comment>
<accession>A0A2S7IS51</accession>
<feature type="domain" description="DHFR" evidence="9">
    <location>
        <begin position="1"/>
        <end position="156"/>
    </location>
</feature>
<proteinExistence type="inferred from homology"/>